<dbReference type="PANTHER" id="PTHR32329:SF2">
    <property type="entry name" value="BIFUNCTIONAL PROTEIN [INCLUDES 2-HYDROXYACYL-COA DEHYDRATASE (N-TER) AND ITS ACTIVATOR DOMAIN (C_TERM)"/>
    <property type="match status" value="1"/>
</dbReference>
<dbReference type="STRING" id="112901.SAMN04488500_108124"/>
<dbReference type="Pfam" id="PF09989">
    <property type="entry name" value="DUF2229"/>
    <property type="match status" value="1"/>
</dbReference>
<dbReference type="InterPro" id="IPR051805">
    <property type="entry name" value="Dehydratase_Activator_Redct"/>
</dbReference>
<protein>
    <submittedName>
        <fullName evidence="2">Predicted nucleotide-binding protein, sugar kinase/HSP70/actin superfamily</fullName>
    </submittedName>
</protein>
<evidence type="ECO:0000313" key="3">
    <source>
        <dbReference type="Proteomes" id="UP000192738"/>
    </source>
</evidence>
<accession>A0A1W2BSX6</accession>
<evidence type="ECO:0000259" key="1">
    <source>
        <dbReference type="Pfam" id="PF09989"/>
    </source>
</evidence>
<dbReference type="Pfam" id="PF06050">
    <property type="entry name" value="HGD-D"/>
    <property type="match status" value="1"/>
</dbReference>
<feature type="domain" description="DUF2229" evidence="1">
    <location>
        <begin position="6"/>
        <end position="207"/>
    </location>
</feature>
<dbReference type="Gene3D" id="3.40.50.11900">
    <property type="match status" value="1"/>
</dbReference>
<keyword evidence="2" id="KW-0418">Kinase</keyword>
<dbReference type="PANTHER" id="PTHR32329">
    <property type="entry name" value="BIFUNCTIONAL PROTEIN [INCLUDES 2-HYDROXYACYL-COA DEHYDRATASE (N-TER) AND ITS ACTIVATOR DOMAIN (C_TERM)-RELATED"/>
    <property type="match status" value="1"/>
</dbReference>
<reference evidence="2 3" key="1">
    <citation type="submission" date="2017-04" db="EMBL/GenBank/DDBJ databases">
        <authorList>
            <person name="Afonso C.L."/>
            <person name="Miller P.J."/>
            <person name="Scott M.A."/>
            <person name="Spackman E."/>
            <person name="Goraichik I."/>
            <person name="Dimitrov K.M."/>
            <person name="Suarez D.L."/>
            <person name="Swayne D.E."/>
        </authorList>
    </citation>
    <scope>NUCLEOTIDE SEQUENCE [LARGE SCALE GENOMIC DNA]</scope>
    <source>
        <strain evidence="2 3">DSM 5090</strain>
    </source>
</reference>
<gene>
    <name evidence="2" type="ORF">SAMN04488500_108124</name>
</gene>
<keyword evidence="2" id="KW-0808">Transferase</keyword>
<dbReference type="InterPro" id="IPR018709">
    <property type="entry name" value="CoA_activase_DUF2229"/>
</dbReference>
<dbReference type="RefSeq" id="WP_245823959.1">
    <property type="nucleotide sequence ID" value="NZ_CP155572.1"/>
</dbReference>
<dbReference type="Proteomes" id="UP000192738">
    <property type="component" value="Unassembled WGS sequence"/>
</dbReference>
<dbReference type="InterPro" id="IPR010327">
    <property type="entry name" value="FldB/FldC_alpha/beta"/>
</dbReference>
<sequence>MAETVRVGLPRGLLYYQYGCLWKNFFEALGAQVVVSGETTKDMLTAGGVLDEVCLPLKVYVGHAASLASKADCLFVPRVVSVARQTYTCPKMMGLPDIIRSSLGGLPEVIDTNVNLRTRNGSLLDAVINTGFRLGQSKISSLGAWYSAWRQVSAKQQAPVMHRVTPAVMLRVGLIGHSYLIQDRFISMSAKDKLTAMGMDVITSDMVPARLAQLAARDLDKQIYWSYCHHLTGSALALINEQAVDGLIFMTSFSCGPDSMISETIKRKAEAGRIPFMLLNLDEHTAEAGLLTRLEAFTDMLKRRNHR</sequence>
<dbReference type="AlphaFoldDB" id="A0A1W2BSX6"/>
<dbReference type="GO" id="GO:0016301">
    <property type="term" value="F:kinase activity"/>
    <property type="evidence" value="ECO:0007669"/>
    <property type="project" value="UniProtKB-KW"/>
</dbReference>
<evidence type="ECO:0000313" key="2">
    <source>
        <dbReference type="EMBL" id="SMC75836.1"/>
    </source>
</evidence>
<organism evidence="2 3">
    <name type="scientific">Sporomusa malonica</name>
    <dbReference type="NCBI Taxonomy" id="112901"/>
    <lineage>
        <taxon>Bacteria</taxon>
        <taxon>Bacillati</taxon>
        <taxon>Bacillota</taxon>
        <taxon>Negativicutes</taxon>
        <taxon>Selenomonadales</taxon>
        <taxon>Sporomusaceae</taxon>
        <taxon>Sporomusa</taxon>
    </lineage>
</organism>
<proteinExistence type="predicted"/>
<name>A0A1W2BSX6_9FIRM</name>
<keyword evidence="3" id="KW-1185">Reference proteome</keyword>
<dbReference type="EMBL" id="FWXI01000008">
    <property type="protein sequence ID" value="SMC75836.1"/>
    <property type="molecule type" value="Genomic_DNA"/>
</dbReference>